<feature type="domain" description="Tail specific protease" evidence="2">
    <location>
        <begin position="417"/>
        <end position="563"/>
    </location>
</feature>
<comment type="caution">
    <text evidence="3">The sequence shown here is derived from an EMBL/GenBank/DDBJ whole genome shotgun (WGS) entry which is preliminary data.</text>
</comment>
<proteinExistence type="predicted"/>
<dbReference type="AlphaFoldDB" id="A0A507SQH3"/>
<dbReference type="Proteomes" id="UP000320801">
    <property type="component" value="Unassembled WGS sequence"/>
</dbReference>
<dbReference type="GO" id="GO:0008236">
    <property type="term" value="F:serine-type peptidase activity"/>
    <property type="evidence" value="ECO:0007669"/>
    <property type="project" value="InterPro"/>
</dbReference>
<dbReference type="Gene3D" id="3.90.226.10">
    <property type="entry name" value="2-enoyl-CoA Hydratase, Chain A, domain 1"/>
    <property type="match status" value="1"/>
</dbReference>
<sequence>MSTNNQSKNSKKFIKLIALSSALSSFTLLPAVTLSCAKSQKVGLESTDLKLDKMYEFVNKSKEFNIENTHISGYRDTKTQNLYVNAKEILTELDGLYDISGLKIGSDQNGQIKYNNFDQEIIFDHQHNKILMSSTDAFQFTTSSSTTDYTKNLKYTKNSTKRLSEDKYAQLNLGDYDMKIYAIDGEIYIPFSIFNLLFSSQSYYNIYFNNDRFIGTTTVINKDISRDEYNSVMNNSRNDTEQTENERKNTYNFIRLIFDNFYGLRKEFLKEHNAKNFDEYFVKTVIDNSKDNSVPQNEKNLSLKQRLLSTNIYTNTRAYEDFIYKQLNELHSSIQSGSYFHPKDFRAHPYGGALSPKVNEYVSTFGTLRKIRRAILAGDESKIVNFHNDTAIIYLDQFNVGTNEQLNSEQAYKYDSFSLMTKALKEIEKYSKNTQKINKIILDLSINGGGSIAAMEKVAGFMTNKTQRLYFYETINKLLTYSEFKVDTNQDGNYDENDGYGQYKWYILSGLNTFSAANLLTHLAKEGKFATIIGNKSGGGMYSILPLVLPDGTSFEFSSNNAWVSYANKDVNSEEELPYTQNGVDVDIEIPYLAYSQYDVIDAYLEDHKKGEEAWNMFQRKTKLSAFKRASEYAKKFINSFSEQNTKDKYNKEFETIKISDSDSLEELDKKIEDMEKLGRIVEGLYQSELKKAN</sequence>
<protein>
    <submittedName>
        <fullName evidence="3">Peptidase S41</fullName>
    </submittedName>
</protein>
<dbReference type="EMBL" id="SMDN01000005">
    <property type="protein sequence ID" value="TQC51622.1"/>
    <property type="molecule type" value="Genomic_DNA"/>
</dbReference>
<organism evidence="3 4">
    <name type="scientific">Mycoplasmopsis mucosicanis</name>
    <dbReference type="NCBI Taxonomy" id="458208"/>
    <lineage>
        <taxon>Bacteria</taxon>
        <taxon>Bacillati</taxon>
        <taxon>Mycoplasmatota</taxon>
        <taxon>Mycoplasmoidales</taxon>
        <taxon>Metamycoplasmataceae</taxon>
        <taxon>Mycoplasmopsis</taxon>
    </lineage>
</organism>
<dbReference type="GO" id="GO:0006508">
    <property type="term" value="P:proteolysis"/>
    <property type="evidence" value="ECO:0007669"/>
    <property type="project" value="InterPro"/>
</dbReference>
<reference evidence="3 4" key="1">
    <citation type="submission" date="2019-03" db="EMBL/GenBank/DDBJ databases">
        <title>Characterization of a novel Mycoplasma cynos real-time PCR assay.</title>
        <authorList>
            <person name="Tallmadge R.L."/>
            <person name="Mitchell P.K."/>
            <person name="Goodman L."/>
        </authorList>
    </citation>
    <scope>NUCLEOTIDE SEQUENCE [LARGE SCALE GENOMIC DNA]</scope>
    <source>
        <strain evidence="3 4">1642</strain>
    </source>
</reference>
<evidence type="ECO:0000259" key="2">
    <source>
        <dbReference type="Pfam" id="PF03572"/>
    </source>
</evidence>
<dbReference type="RefSeq" id="WP_141483895.1">
    <property type="nucleotide sequence ID" value="NZ_SMDN01000005.1"/>
</dbReference>
<dbReference type="OrthoDB" id="2040956at2"/>
<evidence type="ECO:0000256" key="1">
    <source>
        <dbReference type="SAM" id="SignalP"/>
    </source>
</evidence>
<evidence type="ECO:0000313" key="4">
    <source>
        <dbReference type="Proteomes" id="UP000320801"/>
    </source>
</evidence>
<dbReference type="SUPFAM" id="SSF52096">
    <property type="entry name" value="ClpP/crotonase"/>
    <property type="match status" value="1"/>
</dbReference>
<dbReference type="InterPro" id="IPR029045">
    <property type="entry name" value="ClpP/crotonase-like_dom_sf"/>
</dbReference>
<name>A0A507SQH3_9BACT</name>
<feature type="chain" id="PRO_5021370609" evidence="1">
    <location>
        <begin position="31"/>
        <end position="694"/>
    </location>
</feature>
<feature type="signal peptide" evidence="1">
    <location>
        <begin position="1"/>
        <end position="30"/>
    </location>
</feature>
<keyword evidence="1" id="KW-0732">Signal</keyword>
<evidence type="ECO:0000313" key="3">
    <source>
        <dbReference type="EMBL" id="TQC51622.1"/>
    </source>
</evidence>
<dbReference type="Pfam" id="PF03572">
    <property type="entry name" value="Peptidase_S41"/>
    <property type="match status" value="1"/>
</dbReference>
<keyword evidence="4" id="KW-1185">Reference proteome</keyword>
<accession>A0A507SQH3</accession>
<gene>
    <name evidence="3" type="ORF">E1I18_01815</name>
</gene>
<dbReference type="InterPro" id="IPR005151">
    <property type="entry name" value="Tail-specific_protease"/>
</dbReference>